<reference evidence="2 3" key="1">
    <citation type="submission" date="2016-11" db="EMBL/GenBank/DDBJ databases">
        <authorList>
            <person name="Jaros S."/>
            <person name="Januszkiewicz K."/>
            <person name="Wedrychowicz H."/>
        </authorList>
    </citation>
    <scope>NUCLEOTIDE SEQUENCE [LARGE SCALE GENOMIC DNA]</scope>
    <source>
        <strain evidence="2 3">DSM 21120</strain>
    </source>
</reference>
<proteinExistence type="inferred from homology"/>
<accession>A0A1M5TBT7</accession>
<name>A0A1M5TBT7_9FIRM</name>
<dbReference type="OrthoDB" id="9790815at2"/>
<dbReference type="PANTHER" id="PTHR30344">
    <property type="entry name" value="6-PHOSPHOGLUCONOLACTONASE-RELATED"/>
    <property type="match status" value="1"/>
</dbReference>
<dbReference type="InterPro" id="IPR011048">
    <property type="entry name" value="Haem_d1_sf"/>
</dbReference>
<dbReference type="PANTHER" id="PTHR30344:SF1">
    <property type="entry name" value="6-PHOSPHOGLUCONOLACTONASE"/>
    <property type="match status" value="1"/>
</dbReference>
<organism evidence="2 3">
    <name type="scientific">Anaerosphaera aminiphila DSM 21120</name>
    <dbReference type="NCBI Taxonomy" id="1120995"/>
    <lineage>
        <taxon>Bacteria</taxon>
        <taxon>Bacillati</taxon>
        <taxon>Bacillota</taxon>
        <taxon>Tissierellia</taxon>
        <taxon>Tissierellales</taxon>
        <taxon>Peptoniphilaceae</taxon>
        <taxon>Anaerosphaera</taxon>
    </lineage>
</organism>
<comment type="similarity">
    <text evidence="1">Belongs to the cycloisomerase 2 family.</text>
</comment>
<keyword evidence="3" id="KW-1185">Reference proteome</keyword>
<dbReference type="SUPFAM" id="SSF51004">
    <property type="entry name" value="C-terminal (heme d1) domain of cytochrome cd1-nitrite reductase"/>
    <property type="match status" value="1"/>
</dbReference>
<dbReference type="GO" id="GO:0017057">
    <property type="term" value="F:6-phosphogluconolactonase activity"/>
    <property type="evidence" value="ECO:0007669"/>
    <property type="project" value="TreeGrafter"/>
</dbReference>
<dbReference type="InterPro" id="IPR019405">
    <property type="entry name" value="Lactonase_7-beta_prop"/>
</dbReference>
<evidence type="ECO:0000313" key="2">
    <source>
        <dbReference type="EMBL" id="SHH48202.1"/>
    </source>
</evidence>
<protein>
    <submittedName>
        <fullName evidence="2">6-phosphogluconolactonase, cycloisomerase 2 family</fullName>
    </submittedName>
</protein>
<dbReference type="Proteomes" id="UP000184032">
    <property type="component" value="Unassembled WGS sequence"/>
</dbReference>
<evidence type="ECO:0000256" key="1">
    <source>
        <dbReference type="ARBA" id="ARBA00005564"/>
    </source>
</evidence>
<dbReference type="EMBL" id="FQXI01000010">
    <property type="protein sequence ID" value="SHH48202.1"/>
    <property type="molecule type" value="Genomic_DNA"/>
</dbReference>
<dbReference type="InterPro" id="IPR015943">
    <property type="entry name" value="WD40/YVTN_repeat-like_dom_sf"/>
</dbReference>
<sequence>MKIAYVGSRTTKKRNARGKGLKVYQIDDITNNWTEIQCLYNIDNPSYQTLDNNNEYLYSVHGDLTTISSYKILSDGKLENLNQIDIKSKNPVFLTVDKKNNYLVVATLQGGSLHSIKLNSDGTLGEISDKYTFPGKEENSISYAHQCIWDKTKNYLFVPTQARDQGYSALNVVKFNSDNGTFTLTDTFYAREHSEPRHISVHNNNKFLYLINEKGNMMTYLEFDEINGKVSALQNLPTLPETYTGNGQASASILSVDNLYLIGSNRIHESLVIYKINQNTGYMKEIGYESCLGKTPRFITFNSEGDKLYVANEDSDTIIEYLFQNGRLTFSGRIINTESPVCITFI</sequence>
<dbReference type="InterPro" id="IPR050282">
    <property type="entry name" value="Cycloisomerase_2"/>
</dbReference>
<dbReference type="GO" id="GO:0016853">
    <property type="term" value="F:isomerase activity"/>
    <property type="evidence" value="ECO:0007669"/>
    <property type="project" value="UniProtKB-KW"/>
</dbReference>
<dbReference type="AlphaFoldDB" id="A0A1M5TBT7"/>
<evidence type="ECO:0000313" key="3">
    <source>
        <dbReference type="Proteomes" id="UP000184032"/>
    </source>
</evidence>
<dbReference type="RefSeq" id="WP_073185023.1">
    <property type="nucleotide sequence ID" value="NZ_FQXI01000010.1"/>
</dbReference>
<gene>
    <name evidence="2" type="ORF">SAMN02745245_01428</name>
</gene>
<keyword evidence="2" id="KW-0413">Isomerase</keyword>
<dbReference type="Pfam" id="PF10282">
    <property type="entry name" value="Lactonase"/>
    <property type="match status" value="1"/>
</dbReference>
<dbReference type="Gene3D" id="2.130.10.10">
    <property type="entry name" value="YVTN repeat-like/Quinoprotein amine dehydrogenase"/>
    <property type="match status" value="1"/>
</dbReference>
<dbReference type="STRING" id="1120995.SAMN02745245_01428"/>